<dbReference type="Proteomes" id="UP000326837">
    <property type="component" value="Chromosome"/>
</dbReference>
<dbReference type="InterPro" id="IPR018247">
    <property type="entry name" value="EF_Hand_1_Ca_BS"/>
</dbReference>
<proteinExistence type="predicted"/>
<dbReference type="PROSITE" id="PS00018">
    <property type="entry name" value="EF_HAND_1"/>
    <property type="match status" value="1"/>
</dbReference>
<dbReference type="EMBL" id="AP021861">
    <property type="protein sequence ID" value="BBO31942.1"/>
    <property type="molecule type" value="Genomic_DNA"/>
</dbReference>
<keyword evidence="2" id="KW-1185">Reference proteome</keyword>
<dbReference type="RefSeq" id="WP_152098001.1">
    <property type="nucleotide sequence ID" value="NZ_AP021861.1"/>
</dbReference>
<protein>
    <recommendedName>
        <fullName evidence="3">PEP-CTERM protein-sorting domain-containing protein</fullName>
    </recommendedName>
</protein>
<name>A0A5K7X7V6_9BACT</name>
<sequence>MNNHAVTQSFVLPLHALTRTTPASRFVRRLFALGLIWSAYAVTASCPAAATAATLQALFGGVTLTVGNARFDNWQLLSADHTSGAAFDFSLMSMSAIGSDPSNPGLQFASGGQLAVTGINAADLTFRFQVHAIGASNSFAAHSLNMTGVTFSGPGGIATISQEVTTIGGVDLGPAVTLADNVADVFEFADTQAIAPHLNLQVTVNVFVTGLVAADAINFTAFTQRFAQTGPATLPGDFNNDKKVDGADFLHWQRGLSPSPLSQGDLTVWKNNFGQSILATPAVANVPEPCGVSGALLAGAFALSRRARRRPGS</sequence>
<accession>A0A5K7X7V6</accession>
<organism evidence="1 2">
    <name type="scientific">Lacipirellula parvula</name>
    <dbReference type="NCBI Taxonomy" id="2650471"/>
    <lineage>
        <taxon>Bacteria</taxon>
        <taxon>Pseudomonadati</taxon>
        <taxon>Planctomycetota</taxon>
        <taxon>Planctomycetia</taxon>
        <taxon>Pirellulales</taxon>
        <taxon>Lacipirellulaceae</taxon>
        <taxon>Lacipirellula</taxon>
    </lineage>
</organism>
<evidence type="ECO:0000313" key="1">
    <source>
        <dbReference type="EMBL" id="BBO31942.1"/>
    </source>
</evidence>
<gene>
    <name evidence="1" type="ORF">PLANPX_1554</name>
</gene>
<dbReference type="KEGG" id="lpav:PLANPX_1554"/>
<reference evidence="2" key="1">
    <citation type="submission" date="2019-10" db="EMBL/GenBank/DDBJ databases">
        <title>Lacipirellula parvula gen. nov., sp. nov., representing a lineage of planctomycetes widespread in freshwater anoxic habitats, and description of the family Lacipirellulaceae.</title>
        <authorList>
            <person name="Dedysh S.N."/>
            <person name="Kulichevskaya I.S."/>
            <person name="Beletsky A.V."/>
            <person name="Rakitin A.L."/>
            <person name="Mardanov A.V."/>
            <person name="Ivanova A.A."/>
            <person name="Saltykova V.X."/>
            <person name="Rijpstra W.I.C."/>
            <person name="Sinninghe Damste J.S."/>
            <person name="Ravin N.V."/>
        </authorList>
    </citation>
    <scope>NUCLEOTIDE SEQUENCE [LARGE SCALE GENOMIC DNA]</scope>
    <source>
        <strain evidence="2">PX69</strain>
    </source>
</reference>
<dbReference type="AlphaFoldDB" id="A0A5K7X7V6"/>
<evidence type="ECO:0008006" key="3">
    <source>
        <dbReference type="Google" id="ProtNLM"/>
    </source>
</evidence>
<evidence type="ECO:0000313" key="2">
    <source>
        <dbReference type="Proteomes" id="UP000326837"/>
    </source>
</evidence>